<comment type="pathway">
    <text evidence="2">Glycan biosynthesis; alginate biosynthesis.</text>
</comment>
<feature type="transmembrane region" description="Helical" evidence="14">
    <location>
        <begin position="344"/>
        <end position="364"/>
    </location>
</feature>
<feature type="transmembrane region" description="Helical" evidence="14">
    <location>
        <begin position="188"/>
        <end position="213"/>
    </location>
</feature>
<dbReference type="InterPro" id="IPR051085">
    <property type="entry name" value="MB_O-acyltransferase"/>
</dbReference>
<evidence type="ECO:0000313" key="15">
    <source>
        <dbReference type="EMBL" id="AYO77203.1"/>
    </source>
</evidence>
<dbReference type="RefSeq" id="WP_122129650.1">
    <property type="nucleotide sequence ID" value="NZ_CP033230.1"/>
</dbReference>
<evidence type="ECO:0000256" key="7">
    <source>
        <dbReference type="ARBA" id="ARBA00022692"/>
    </source>
</evidence>
<keyword evidence="10 13" id="KW-0472">Membrane</keyword>
<accession>A0A3G2UQ92</accession>
<dbReference type="Pfam" id="PF03062">
    <property type="entry name" value="MBOAT"/>
    <property type="match status" value="1"/>
</dbReference>
<gene>
    <name evidence="15" type="ORF">EBF16_10035</name>
</gene>
<evidence type="ECO:0000256" key="4">
    <source>
        <dbReference type="ARBA" id="ARBA00016084"/>
    </source>
</evidence>
<feature type="transmembrane region" description="Helical" evidence="14">
    <location>
        <begin position="225"/>
        <end position="244"/>
    </location>
</feature>
<feature type="transmembrane region" description="Helical" evidence="14">
    <location>
        <begin position="429"/>
        <end position="448"/>
    </location>
</feature>
<evidence type="ECO:0000256" key="11">
    <source>
        <dbReference type="ARBA" id="ARBA00023315"/>
    </source>
</evidence>
<keyword evidence="5 13" id="KW-1003">Cell membrane</keyword>
<evidence type="ECO:0000256" key="2">
    <source>
        <dbReference type="ARBA" id="ARBA00005182"/>
    </source>
</evidence>
<dbReference type="PANTHER" id="PTHR13285:SF23">
    <property type="entry name" value="TEICHOIC ACID D-ALANYLTRANSFERASE"/>
    <property type="match status" value="1"/>
</dbReference>
<evidence type="ECO:0000256" key="12">
    <source>
        <dbReference type="ARBA" id="ARBA00031030"/>
    </source>
</evidence>
<proteinExistence type="inferred from homology"/>
<dbReference type="EMBL" id="CP033230">
    <property type="protein sequence ID" value="AYO77203.1"/>
    <property type="molecule type" value="Genomic_DNA"/>
</dbReference>
<dbReference type="AlphaFoldDB" id="A0A3G2UQ92"/>
<feature type="transmembrane region" description="Helical" evidence="14">
    <location>
        <begin position="376"/>
        <end position="396"/>
    </location>
</feature>
<dbReference type="InterPro" id="IPR028362">
    <property type="entry name" value="AlgI"/>
</dbReference>
<evidence type="ECO:0000256" key="14">
    <source>
        <dbReference type="SAM" id="Phobius"/>
    </source>
</evidence>
<evidence type="ECO:0000256" key="5">
    <source>
        <dbReference type="ARBA" id="ARBA00022475"/>
    </source>
</evidence>
<feature type="transmembrane region" description="Helical" evidence="14">
    <location>
        <begin position="34"/>
        <end position="65"/>
    </location>
</feature>
<keyword evidence="6 13" id="KW-0808">Transferase</keyword>
<evidence type="ECO:0000256" key="13">
    <source>
        <dbReference type="PIRNR" id="PIRNR016636"/>
    </source>
</evidence>
<feature type="transmembrane region" description="Helical" evidence="14">
    <location>
        <begin position="117"/>
        <end position="135"/>
    </location>
</feature>
<feature type="transmembrane region" description="Helical" evidence="14">
    <location>
        <begin position="77"/>
        <end position="97"/>
    </location>
</feature>
<dbReference type="GO" id="GO:0016746">
    <property type="term" value="F:acyltransferase activity"/>
    <property type="evidence" value="ECO:0007669"/>
    <property type="project" value="UniProtKB-KW"/>
</dbReference>
<dbReference type="InterPro" id="IPR004299">
    <property type="entry name" value="MBOAT_fam"/>
</dbReference>
<reference evidence="15 16" key="1">
    <citation type="submission" date="2018-10" db="EMBL/GenBank/DDBJ databases">
        <title>Characterization and genome analysis of a novel bacterium Sphingobium yanoikuyae SJTF8 capable of degrading PAHs.</title>
        <authorList>
            <person name="Yin C."/>
            <person name="Xiong W."/>
            <person name="Liang R."/>
        </authorList>
    </citation>
    <scope>NUCLEOTIDE SEQUENCE [LARGE SCALE GENOMIC DNA]</scope>
    <source>
        <strain evidence="15 16">SJTF8</strain>
    </source>
</reference>
<evidence type="ECO:0000313" key="16">
    <source>
        <dbReference type="Proteomes" id="UP000280708"/>
    </source>
</evidence>
<evidence type="ECO:0000256" key="10">
    <source>
        <dbReference type="ARBA" id="ARBA00023136"/>
    </source>
</evidence>
<evidence type="ECO:0000256" key="8">
    <source>
        <dbReference type="ARBA" id="ARBA00022841"/>
    </source>
</evidence>
<comment type="similarity">
    <text evidence="3 13">Belongs to the membrane-bound acyltransferase family.</text>
</comment>
<keyword evidence="8" id="KW-0016">Alginate biosynthesis</keyword>
<keyword evidence="9 14" id="KW-1133">Transmembrane helix</keyword>
<sequence length="512" mass="55867">MAFNSYGFLLAFLPLTVALYWGVARLIPGRGRLFVLILASLFFYILAARAALLLLTVSMLFNFLVSRLILGAGPRLARMWLFGGVAGNIALLLYFKYMGFFLANVGLSAQQGSFSGIILPLGISFYSFQQIAFLVDTGRGRLGAAHPLTYAASILFFPTILSGPITYYREFAPQAEEAPERRSMGMHVSVGLILVAIGLFKKVVIGDSLALWVDPLFAASAQGKAVSPLVAWTMVSAYLLQLYFDFSGYSDMAAGCARMFGLRLPLNFFSPLRVTSIIDWWRRWHMSLGRFVGDYIFTPLALPLTRFAMRRRLGRWPTHILAVLVPTFVSMFVIGAWHGGNWTFIVFGLLHATYMVVAESWRLARRKKGRKPAGAAARLGGNLATLLAVLVALIPFRSADMTTSVALWRAMVGMGAQASEPQWGALPGLGGAGLAVMMASAAAIIFLLPNSAQFLDRYAPSLDWRSWKGKARPLLAFTFSPGIGWGLALGVMAFLGLAFIARGAGGFLYVGY</sequence>
<dbReference type="PIRSF" id="PIRSF500217">
    <property type="entry name" value="AlgI"/>
    <property type="match status" value="1"/>
</dbReference>
<feature type="transmembrane region" description="Helical" evidence="14">
    <location>
        <begin position="474"/>
        <end position="501"/>
    </location>
</feature>
<evidence type="ECO:0000256" key="3">
    <source>
        <dbReference type="ARBA" id="ARBA00010323"/>
    </source>
</evidence>
<comment type="subcellular location">
    <subcellularLocation>
        <location evidence="1">Cell membrane</location>
        <topology evidence="1">Multi-pass membrane protein</topology>
    </subcellularLocation>
</comment>
<dbReference type="GO" id="GO:0042121">
    <property type="term" value="P:alginic acid biosynthetic process"/>
    <property type="evidence" value="ECO:0007669"/>
    <property type="project" value="UniProtKB-KW"/>
</dbReference>
<protein>
    <recommendedName>
        <fullName evidence="4">Probable alginate O-acetylase AlgI</fullName>
    </recommendedName>
    <alternativeName>
        <fullName evidence="12">Alginate biosynthesis protein AlgI</fullName>
    </alternativeName>
</protein>
<evidence type="ECO:0000256" key="9">
    <source>
        <dbReference type="ARBA" id="ARBA00022989"/>
    </source>
</evidence>
<dbReference type="PANTHER" id="PTHR13285">
    <property type="entry name" value="ACYLTRANSFERASE"/>
    <property type="match status" value="1"/>
</dbReference>
<dbReference type="InterPro" id="IPR024194">
    <property type="entry name" value="Ac/AlaTfrase_AlgI/DltB"/>
</dbReference>
<name>A0A3G2UQ92_SPHYA</name>
<feature type="transmembrane region" description="Helical" evidence="14">
    <location>
        <begin position="147"/>
        <end position="168"/>
    </location>
</feature>
<dbReference type="Proteomes" id="UP000280708">
    <property type="component" value="Chromosome"/>
</dbReference>
<keyword evidence="7 14" id="KW-0812">Transmembrane</keyword>
<feature type="transmembrane region" description="Helical" evidence="14">
    <location>
        <begin position="316"/>
        <end position="338"/>
    </location>
</feature>
<dbReference type="PIRSF" id="PIRSF016636">
    <property type="entry name" value="AlgI_DltB"/>
    <property type="match status" value="1"/>
</dbReference>
<keyword evidence="11 13" id="KW-0012">Acyltransferase</keyword>
<evidence type="ECO:0000256" key="1">
    <source>
        <dbReference type="ARBA" id="ARBA00004651"/>
    </source>
</evidence>
<evidence type="ECO:0000256" key="6">
    <source>
        <dbReference type="ARBA" id="ARBA00022679"/>
    </source>
</evidence>
<organism evidence="15 16">
    <name type="scientific">Sphingobium yanoikuyae</name>
    <name type="common">Sphingomonas yanoikuyae</name>
    <dbReference type="NCBI Taxonomy" id="13690"/>
    <lineage>
        <taxon>Bacteria</taxon>
        <taxon>Pseudomonadati</taxon>
        <taxon>Pseudomonadota</taxon>
        <taxon>Alphaproteobacteria</taxon>
        <taxon>Sphingomonadales</taxon>
        <taxon>Sphingomonadaceae</taxon>
        <taxon>Sphingobium</taxon>
    </lineage>
</organism>
<dbReference type="GO" id="GO:0005886">
    <property type="term" value="C:plasma membrane"/>
    <property type="evidence" value="ECO:0007669"/>
    <property type="project" value="UniProtKB-SubCell"/>
</dbReference>